<dbReference type="SUPFAM" id="SSF159941">
    <property type="entry name" value="MM3350-like"/>
    <property type="match status" value="1"/>
</dbReference>
<evidence type="ECO:0000259" key="1">
    <source>
        <dbReference type="Pfam" id="PF07929"/>
    </source>
</evidence>
<dbReference type="InterPro" id="IPR024047">
    <property type="entry name" value="MM3350-like_sf"/>
</dbReference>
<dbReference type="InterPro" id="IPR012912">
    <property type="entry name" value="Plasmid_pRiA4b_Orf3-like"/>
</dbReference>
<dbReference type="Pfam" id="PF07929">
    <property type="entry name" value="PRiA4_ORF3"/>
    <property type="match status" value="1"/>
</dbReference>
<name>A0A932QZ20_9BACT</name>
<proteinExistence type="predicted"/>
<sequence length="64" mass="7229">MKSTGVLQIKITLVGSRPTIWRTLLIPSDYNFFALHVAIQDACNYMTKSEPFLNGTDRLRFAPA</sequence>
<organism evidence="2 3">
    <name type="scientific">Candidatus Sungiibacteriota bacterium</name>
    <dbReference type="NCBI Taxonomy" id="2750080"/>
    <lineage>
        <taxon>Bacteria</taxon>
        <taxon>Candidatus Sungiibacteriota</taxon>
    </lineage>
</organism>
<feature type="domain" description="Plasmid pRiA4b Orf3-like" evidence="1">
    <location>
        <begin position="6"/>
        <end position="46"/>
    </location>
</feature>
<comment type="caution">
    <text evidence="2">The sequence shown here is derived from an EMBL/GenBank/DDBJ whole genome shotgun (WGS) entry which is preliminary data.</text>
</comment>
<dbReference type="Gene3D" id="3.10.290.30">
    <property type="entry name" value="MM3350-like"/>
    <property type="match status" value="1"/>
</dbReference>
<evidence type="ECO:0000313" key="3">
    <source>
        <dbReference type="Proteomes" id="UP000753196"/>
    </source>
</evidence>
<dbReference type="AlphaFoldDB" id="A0A932QZ20"/>
<evidence type="ECO:0000313" key="2">
    <source>
        <dbReference type="EMBL" id="MBI3631118.1"/>
    </source>
</evidence>
<gene>
    <name evidence="2" type="ORF">HY221_02165</name>
</gene>
<protein>
    <recommendedName>
        <fullName evidence="1">Plasmid pRiA4b Orf3-like domain-containing protein</fullName>
    </recommendedName>
</protein>
<reference evidence="2" key="1">
    <citation type="submission" date="2020-07" db="EMBL/GenBank/DDBJ databases">
        <title>Huge and variable diversity of episymbiotic CPR bacteria and DPANN archaea in groundwater ecosystems.</title>
        <authorList>
            <person name="He C.Y."/>
            <person name="Keren R."/>
            <person name="Whittaker M."/>
            <person name="Farag I.F."/>
            <person name="Doudna J."/>
            <person name="Cate J.H.D."/>
            <person name="Banfield J.F."/>
        </authorList>
    </citation>
    <scope>NUCLEOTIDE SEQUENCE</scope>
    <source>
        <strain evidence="2">NC_groundwater_973_Pr1_S-0.2um_54_13</strain>
    </source>
</reference>
<dbReference type="EMBL" id="JACQCR010000049">
    <property type="protein sequence ID" value="MBI3631118.1"/>
    <property type="molecule type" value="Genomic_DNA"/>
</dbReference>
<accession>A0A932QZ20</accession>
<dbReference type="Proteomes" id="UP000753196">
    <property type="component" value="Unassembled WGS sequence"/>
</dbReference>